<feature type="region of interest" description="Disordered" evidence="1">
    <location>
        <begin position="109"/>
        <end position="130"/>
    </location>
</feature>
<reference evidence="2" key="1">
    <citation type="submission" date="2020-03" db="EMBL/GenBank/DDBJ databases">
        <authorList>
            <person name="Weist P."/>
        </authorList>
    </citation>
    <scope>NUCLEOTIDE SEQUENCE</scope>
</reference>
<evidence type="ECO:0000256" key="1">
    <source>
        <dbReference type="SAM" id="MobiDB-lite"/>
    </source>
</evidence>
<dbReference type="AlphaFoldDB" id="A0A9N7Y8Y9"/>
<feature type="region of interest" description="Disordered" evidence="1">
    <location>
        <begin position="23"/>
        <end position="44"/>
    </location>
</feature>
<organism evidence="2 3">
    <name type="scientific">Pleuronectes platessa</name>
    <name type="common">European plaice</name>
    <dbReference type="NCBI Taxonomy" id="8262"/>
    <lineage>
        <taxon>Eukaryota</taxon>
        <taxon>Metazoa</taxon>
        <taxon>Chordata</taxon>
        <taxon>Craniata</taxon>
        <taxon>Vertebrata</taxon>
        <taxon>Euteleostomi</taxon>
        <taxon>Actinopterygii</taxon>
        <taxon>Neopterygii</taxon>
        <taxon>Teleostei</taxon>
        <taxon>Neoteleostei</taxon>
        <taxon>Acanthomorphata</taxon>
        <taxon>Carangaria</taxon>
        <taxon>Pleuronectiformes</taxon>
        <taxon>Pleuronectoidei</taxon>
        <taxon>Pleuronectidae</taxon>
        <taxon>Pleuronectes</taxon>
    </lineage>
</organism>
<keyword evidence="3" id="KW-1185">Reference proteome</keyword>
<accession>A0A9N7Y8Y9</accession>
<protein>
    <submittedName>
        <fullName evidence="2">Uncharacterized protein</fullName>
    </submittedName>
</protein>
<feature type="compositionally biased region" description="Basic residues" evidence="1">
    <location>
        <begin position="24"/>
        <end position="39"/>
    </location>
</feature>
<name>A0A9N7Y8Y9_PLEPL</name>
<comment type="caution">
    <text evidence="2">The sequence shown here is derived from an EMBL/GenBank/DDBJ whole genome shotgun (WGS) entry which is preliminary data.</text>
</comment>
<sequence length="183" mass="19573">MAALPRPSVRRLLTLLFSDGQEGRRRRGGAAGVRTHKAKHELPSLPPSPPLISVFFPPPPPTYRVRGLFLLLPSCGSVGVGSVDISVLRGGGLVAETWTMGRKGLWFDSGSTPRSNNKKTNLDGQHLDPSKNPRGFSLPCLVPLSKAPYSPYTCSLGAYMAVHCSVCPAPDGLKAEDKFPTIA</sequence>
<dbReference type="EMBL" id="CADEAL010000605">
    <property type="protein sequence ID" value="CAB1422715.1"/>
    <property type="molecule type" value="Genomic_DNA"/>
</dbReference>
<dbReference type="Proteomes" id="UP001153269">
    <property type="component" value="Unassembled WGS sequence"/>
</dbReference>
<gene>
    <name evidence="2" type="ORF">PLEPLA_LOCUS10633</name>
</gene>
<evidence type="ECO:0000313" key="2">
    <source>
        <dbReference type="EMBL" id="CAB1422715.1"/>
    </source>
</evidence>
<feature type="compositionally biased region" description="Polar residues" evidence="1">
    <location>
        <begin position="109"/>
        <end position="123"/>
    </location>
</feature>
<proteinExistence type="predicted"/>
<evidence type="ECO:0000313" key="3">
    <source>
        <dbReference type="Proteomes" id="UP001153269"/>
    </source>
</evidence>